<dbReference type="InterPro" id="IPR052355">
    <property type="entry name" value="CENP-V-like"/>
</dbReference>
<dbReference type="Proteomes" id="UP000326659">
    <property type="component" value="Chromosome"/>
</dbReference>
<dbReference type="GO" id="GO:0046872">
    <property type="term" value="F:metal ion binding"/>
    <property type="evidence" value="ECO:0007669"/>
    <property type="project" value="UniProtKB-KW"/>
</dbReference>
<keyword evidence="6" id="KW-1185">Reference proteome</keyword>
<dbReference type="InterPro" id="IPR006913">
    <property type="entry name" value="CENP-V/GFA"/>
</dbReference>
<dbReference type="EMBL" id="CP043626">
    <property type="protein sequence ID" value="QEY71834.1"/>
    <property type="molecule type" value="Genomic_DNA"/>
</dbReference>
<dbReference type="OrthoDB" id="9805575at2"/>
<protein>
    <submittedName>
        <fullName evidence="5">GFA family protein</fullName>
    </submittedName>
</protein>
<reference evidence="5 6" key="1">
    <citation type="submission" date="2019-09" db="EMBL/GenBank/DDBJ databases">
        <title>Prosopis cineraria nodule microbiome.</title>
        <authorList>
            <person name="Chaluvadi S.R."/>
            <person name="Ali R."/>
            <person name="Wang X."/>
        </authorList>
    </citation>
    <scope>NUCLEOTIDE SEQUENCE [LARGE SCALE GENOMIC DNA]</scope>
    <source>
        <strain evidence="5 6">BG1</strain>
    </source>
</reference>
<name>A0A9X7MYS2_PSEDE</name>
<feature type="domain" description="CENP-V/GFA" evidence="4">
    <location>
        <begin position="13"/>
        <end position="124"/>
    </location>
</feature>
<dbReference type="Gene3D" id="2.170.150.70">
    <property type="match status" value="1"/>
</dbReference>
<sequence>MKGIPEEDSAMHYTGTCHCGAVAFAFDAELDELVRCDCSLCGKRNALMATVPKDNFRLTRGDQALHLYRWNSGVALHYFCGTCGIYVYHQRRSNPALLSVNACCIDDFDPESLPLRWVDGKSMTTVVSGNDGANL</sequence>
<gene>
    <name evidence="5" type="ORF">F1C79_09485</name>
</gene>
<organism evidence="5 6">
    <name type="scientific">Pseudomonas denitrificans</name>
    <dbReference type="NCBI Taxonomy" id="43306"/>
    <lineage>
        <taxon>Bacteria</taxon>
        <taxon>Pseudomonadati</taxon>
        <taxon>Pseudomonadota</taxon>
        <taxon>Gammaproteobacteria</taxon>
        <taxon>Pseudomonadales</taxon>
        <taxon>Pseudomonadaceae</taxon>
        <taxon>Halopseudomonas</taxon>
    </lineage>
</organism>
<evidence type="ECO:0000256" key="1">
    <source>
        <dbReference type="ARBA" id="ARBA00005495"/>
    </source>
</evidence>
<evidence type="ECO:0000256" key="2">
    <source>
        <dbReference type="ARBA" id="ARBA00022723"/>
    </source>
</evidence>
<proteinExistence type="inferred from homology"/>
<dbReference type="KEGG" id="pden:F1C79_09485"/>
<keyword evidence="3" id="KW-0862">Zinc</keyword>
<dbReference type="InterPro" id="IPR011057">
    <property type="entry name" value="Mss4-like_sf"/>
</dbReference>
<evidence type="ECO:0000259" key="4">
    <source>
        <dbReference type="PROSITE" id="PS51891"/>
    </source>
</evidence>
<dbReference type="PANTHER" id="PTHR28620">
    <property type="entry name" value="CENTROMERE PROTEIN V"/>
    <property type="match status" value="1"/>
</dbReference>
<dbReference type="RefSeq" id="WP_151187205.1">
    <property type="nucleotide sequence ID" value="NZ_CP043626.1"/>
</dbReference>
<dbReference type="PANTHER" id="PTHR28620:SF1">
    <property type="entry name" value="CENP-V_GFA DOMAIN-CONTAINING PROTEIN"/>
    <property type="match status" value="1"/>
</dbReference>
<evidence type="ECO:0000313" key="6">
    <source>
        <dbReference type="Proteomes" id="UP000326659"/>
    </source>
</evidence>
<dbReference type="AlphaFoldDB" id="A0A9X7MYS2"/>
<dbReference type="Pfam" id="PF04828">
    <property type="entry name" value="GFA"/>
    <property type="match status" value="1"/>
</dbReference>
<dbReference type="GO" id="GO:0016846">
    <property type="term" value="F:carbon-sulfur lyase activity"/>
    <property type="evidence" value="ECO:0007669"/>
    <property type="project" value="InterPro"/>
</dbReference>
<comment type="similarity">
    <text evidence="1">Belongs to the Gfa family.</text>
</comment>
<dbReference type="PROSITE" id="PS51891">
    <property type="entry name" value="CENP_V_GFA"/>
    <property type="match status" value="1"/>
</dbReference>
<evidence type="ECO:0000313" key="5">
    <source>
        <dbReference type="EMBL" id="QEY71834.1"/>
    </source>
</evidence>
<dbReference type="SUPFAM" id="SSF51316">
    <property type="entry name" value="Mss4-like"/>
    <property type="match status" value="1"/>
</dbReference>
<evidence type="ECO:0000256" key="3">
    <source>
        <dbReference type="ARBA" id="ARBA00022833"/>
    </source>
</evidence>
<keyword evidence="2" id="KW-0479">Metal-binding</keyword>
<accession>A0A9X7MYS2</accession>